<dbReference type="EMBL" id="NBNE01005410">
    <property type="protein sequence ID" value="OWZ03625.1"/>
    <property type="molecule type" value="Genomic_DNA"/>
</dbReference>
<dbReference type="InterPro" id="IPR009050">
    <property type="entry name" value="Globin-like_sf"/>
</dbReference>
<dbReference type="SUPFAM" id="SSF46458">
    <property type="entry name" value="Globin-like"/>
    <property type="match status" value="1"/>
</dbReference>
<keyword evidence="6" id="KW-0223">Dioxygenase</keyword>
<dbReference type="STRING" id="4795.A0A225VE22"/>
<accession>A0A225VE22</accession>
<dbReference type="GO" id="GO:0071500">
    <property type="term" value="P:cellular response to nitrosative stress"/>
    <property type="evidence" value="ECO:0007669"/>
    <property type="project" value="TreeGrafter"/>
</dbReference>
<dbReference type="Proteomes" id="UP000198211">
    <property type="component" value="Unassembled WGS sequence"/>
</dbReference>
<dbReference type="GO" id="GO:0046210">
    <property type="term" value="P:nitric oxide catabolic process"/>
    <property type="evidence" value="ECO:0007669"/>
    <property type="project" value="TreeGrafter"/>
</dbReference>
<sequence>MYSFMFFEFPEVQNLFNMSHHRMAGSTKGGAPAGISRQATALLNAVIAFAANCDRLGNLGDAVTRMVHRLVSLDIRAKHYPIVGGCLLRVIKAVLKDSATDEIVDAWKEGYWFWQTY</sequence>
<proteinExistence type="inferred from homology"/>
<dbReference type="OrthoDB" id="436496at2759"/>
<evidence type="ECO:0000256" key="2">
    <source>
        <dbReference type="ARBA" id="ARBA00022723"/>
    </source>
</evidence>
<protein>
    <submittedName>
        <fullName evidence="6">Nitric oxide dioxygenase (Pi-NOD1)</fullName>
    </submittedName>
</protein>
<gene>
    <name evidence="6" type="ORF">PHMEG_00024603</name>
</gene>
<evidence type="ECO:0000313" key="6">
    <source>
        <dbReference type="EMBL" id="OWZ03625.1"/>
    </source>
</evidence>
<dbReference type="PROSITE" id="PS01033">
    <property type="entry name" value="GLOBIN"/>
    <property type="match status" value="1"/>
</dbReference>
<evidence type="ECO:0000256" key="4">
    <source>
        <dbReference type="RuleBase" id="RU000356"/>
    </source>
</evidence>
<keyword evidence="3" id="KW-0408">Iron</keyword>
<keyword evidence="1 4" id="KW-0349">Heme</keyword>
<dbReference type="GO" id="GO:0008941">
    <property type="term" value="F:nitric oxide dioxygenase NAD(P)H activity"/>
    <property type="evidence" value="ECO:0007669"/>
    <property type="project" value="TreeGrafter"/>
</dbReference>
<dbReference type="Pfam" id="PF00042">
    <property type="entry name" value="Globin"/>
    <property type="match status" value="1"/>
</dbReference>
<evidence type="ECO:0000259" key="5">
    <source>
        <dbReference type="PROSITE" id="PS01033"/>
    </source>
</evidence>
<keyword evidence="2" id="KW-0479">Metal-binding</keyword>
<dbReference type="AlphaFoldDB" id="A0A225VE22"/>
<keyword evidence="4" id="KW-0561">Oxygen transport</keyword>
<dbReference type="Gene3D" id="1.10.490.10">
    <property type="entry name" value="Globins"/>
    <property type="match status" value="1"/>
</dbReference>
<dbReference type="InterPro" id="IPR012292">
    <property type="entry name" value="Globin/Proto"/>
</dbReference>
<dbReference type="PANTHER" id="PTHR43396">
    <property type="entry name" value="FLAVOHEMOPROTEIN"/>
    <property type="match status" value="1"/>
</dbReference>
<dbReference type="GO" id="GO:0019825">
    <property type="term" value="F:oxygen binding"/>
    <property type="evidence" value="ECO:0007669"/>
    <property type="project" value="InterPro"/>
</dbReference>
<dbReference type="PANTHER" id="PTHR43396:SF3">
    <property type="entry name" value="FLAVOHEMOPROTEIN"/>
    <property type="match status" value="1"/>
</dbReference>
<feature type="domain" description="Globin" evidence="5">
    <location>
        <begin position="1"/>
        <end position="117"/>
    </location>
</feature>
<evidence type="ECO:0000256" key="1">
    <source>
        <dbReference type="ARBA" id="ARBA00022617"/>
    </source>
</evidence>
<reference evidence="7" key="1">
    <citation type="submission" date="2017-03" db="EMBL/GenBank/DDBJ databases">
        <title>Phytopthora megakarya and P. palmivora, two closely related causual agents of cacao black pod achieved similar genome size and gene model numbers by different mechanisms.</title>
        <authorList>
            <person name="Ali S."/>
            <person name="Shao J."/>
            <person name="Larry D.J."/>
            <person name="Kronmiller B."/>
            <person name="Shen D."/>
            <person name="Strem M.D."/>
            <person name="Melnick R.L."/>
            <person name="Guiltinan M.J."/>
            <person name="Tyler B.M."/>
            <person name="Meinhardt L.W."/>
            <person name="Bailey B.A."/>
        </authorList>
    </citation>
    <scope>NUCLEOTIDE SEQUENCE [LARGE SCALE GENOMIC DNA]</scope>
    <source>
        <strain evidence="7">zdho120</strain>
    </source>
</reference>
<comment type="caution">
    <text evidence="6">The sequence shown here is derived from an EMBL/GenBank/DDBJ whole genome shotgun (WGS) entry which is preliminary data.</text>
</comment>
<evidence type="ECO:0000256" key="3">
    <source>
        <dbReference type="ARBA" id="ARBA00023004"/>
    </source>
</evidence>
<dbReference type="GO" id="GO:0005344">
    <property type="term" value="F:oxygen carrier activity"/>
    <property type="evidence" value="ECO:0007669"/>
    <property type="project" value="UniProtKB-KW"/>
</dbReference>
<evidence type="ECO:0000313" key="7">
    <source>
        <dbReference type="Proteomes" id="UP000198211"/>
    </source>
</evidence>
<keyword evidence="6" id="KW-0560">Oxidoreductase</keyword>
<dbReference type="InterPro" id="IPR000971">
    <property type="entry name" value="Globin"/>
</dbReference>
<dbReference type="GO" id="GO:0020037">
    <property type="term" value="F:heme binding"/>
    <property type="evidence" value="ECO:0007669"/>
    <property type="project" value="InterPro"/>
</dbReference>
<dbReference type="GO" id="GO:0071949">
    <property type="term" value="F:FAD binding"/>
    <property type="evidence" value="ECO:0007669"/>
    <property type="project" value="TreeGrafter"/>
</dbReference>
<dbReference type="GO" id="GO:0046872">
    <property type="term" value="F:metal ion binding"/>
    <property type="evidence" value="ECO:0007669"/>
    <property type="project" value="UniProtKB-KW"/>
</dbReference>
<keyword evidence="7" id="KW-1185">Reference proteome</keyword>
<organism evidence="6 7">
    <name type="scientific">Phytophthora megakarya</name>
    <dbReference type="NCBI Taxonomy" id="4795"/>
    <lineage>
        <taxon>Eukaryota</taxon>
        <taxon>Sar</taxon>
        <taxon>Stramenopiles</taxon>
        <taxon>Oomycota</taxon>
        <taxon>Peronosporomycetes</taxon>
        <taxon>Peronosporales</taxon>
        <taxon>Peronosporaceae</taxon>
        <taxon>Phytophthora</taxon>
    </lineage>
</organism>
<name>A0A225VE22_9STRA</name>
<comment type="similarity">
    <text evidence="4">Belongs to the globin family.</text>
</comment>
<keyword evidence="4" id="KW-0813">Transport</keyword>